<dbReference type="EMBL" id="AB030825">
    <property type="protein sequence ID" value="BAA83154.1"/>
    <property type="molecule type" value="Genomic_DNA"/>
</dbReference>
<sequence>MGNTHSHSEPGAACLCRSGRAGR</sequence>
<name>Q9S580_PSEAI</name>
<gene>
    <name evidence="2" type="primary">V'R2</name>
</gene>
<dbReference type="AlphaFoldDB" id="Q9S580"/>
<feature type="region of interest" description="Disordered" evidence="1">
    <location>
        <begin position="1"/>
        <end position="23"/>
    </location>
</feature>
<accession>Q9S580</accession>
<protein>
    <submittedName>
        <fullName evidence="2">V'R2 protein</fullName>
    </submittedName>
</protein>
<dbReference type="PIR" id="T44539">
    <property type="entry name" value="T44539"/>
</dbReference>
<reference evidence="2" key="1">
    <citation type="journal article" date="2000" name="Mol. Microbiol.">
        <title>The R-type pyocin of Pseudomonas aeruginosa is related to P2 phage, and the F-type is related to lambda phage.</title>
        <authorList>
            <person name="Nakayama K."/>
            <person name="Takashima K."/>
            <person name="Ishihara H."/>
            <person name="Shinomiya T."/>
            <person name="Kageyama M."/>
            <person name="Kanaya S."/>
            <person name="Ohnishi M."/>
            <person name="Murata T."/>
            <person name="Mori H."/>
            <person name="Hayashi T."/>
        </authorList>
    </citation>
    <scope>NUCLEOTIDE SEQUENCE</scope>
    <source>
        <strain evidence="2">PAO1</strain>
    </source>
</reference>
<organism evidence="2">
    <name type="scientific">Pseudomonas aeruginosa</name>
    <dbReference type="NCBI Taxonomy" id="287"/>
    <lineage>
        <taxon>Bacteria</taxon>
        <taxon>Pseudomonadati</taxon>
        <taxon>Pseudomonadota</taxon>
        <taxon>Gammaproteobacteria</taxon>
        <taxon>Pseudomonadales</taxon>
        <taxon>Pseudomonadaceae</taxon>
        <taxon>Pseudomonas</taxon>
    </lineage>
</organism>
<evidence type="ECO:0000313" key="2">
    <source>
        <dbReference type="EMBL" id="BAA83154.1"/>
    </source>
</evidence>
<proteinExistence type="predicted"/>
<evidence type="ECO:0000256" key="1">
    <source>
        <dbReference type="SAM" id="MobiDB-lite"/>
    </source>
</evidence>